<name>A0ABQ9DTZ8_9PASS</name>
<comment type="caution">
    <text evidence="1">The sequence shown here is derived from an EMBL/GenBank/DDBJ whole genome shotgun (WGS) entry which is preliminary data.</text>
</comment>
<accession>A0ABQ9DTZ8</accession>
<dbReference type="Proteomes" id="UP001145742">
    <property type="component" value="Unassembled WGS sequence"/>
</dbReference>
<gene>
    <name evidence="1" type="ORF">WISP_21882</name>
</gene>
<dbReference type="PANTHER" id="PTHR47027">
    <property type="entry name" value="REVERSE TRANSCRIPTASE DOMAIN-CONTAINING PROTEIN"/>
    <property type="match status" value="1"/>
</dbReference>
<dbReference type="PANTHER" id="PTHR47027:SF30">
    <property type="entry name" value="THAP-TYPE DOMAIN-CONTAINING PROTEIN"/>
    <property type="match status" value="1"/>
</dbReference>
<proteinExistence type="predicted"/>
<reference evidence="1" key="1">
    <citation type="submission" date="2019-10" db="EMBL/GenBank/DDBJ databases">
        <authorList>
            <person name="Soares A.E.R."/>
            <person name="Aleixo A."/>
            <person name="Schneider P."/>
            <person name="Miyaki C.Y."/>
            <person name="Schneider M.P."/>
            <person name="Mello C."/>
            <person name="Vasconcelos A.T.R."/>
        </authorList>
    </citation>
    <scope>NUCLEOTIDE SEQUENCE</scope>
    <source>
        <tissue evidence="1">Muscle</tissue>
    </source>
</reference>
<dbReference type="EMBL" id="WHWB01032393">
    <property type="protein sequence ID" value="KAJ7425773.1"/>
    <property type="molecule type" value="Genomic_DNA"/>
</dbReference>
<protein>
    <submittedName>
        <fullName evidence="1">Uncharacterized protein</fullName>
    </submittedName>
</protein>
<keyword evidence="2" id="KW-1185">Reference proteome</keyword>
<evidence type="ECO:0000313" key="1">
    <source>
        <dbReference type="EMBL" id="KAJ7425773.1"/>
    </source>
</evidence>
<sequence>MTGIEEQGGKAITLDGSLKGGNGGRDVDSGTKVSAGVTSIEAMLMRTQLCWAGHVTRMEDHHLLKIVLCGESDFKSVQQFIYLGNIISSDDKTDKEIDNRLPKAYRAFGKLPKGVWSNKYPKKSTVLRVYRAIVLSSLLYGSESSVIYHHHLQLLERFHQRCLRSILNIHWTDYVTNVSVLQQAGVTSIEAMLMRTQPCWAGHISRMEDHCLSKIVLCGELTTGCCKRGALKRRYKDSLKQYLSLGHIDCHQWSTLASSHDSWRHTIYKSV</sequence>
<organism evidence="1 2">
    <name type="scientific">Willisornis vidua</name>
    <name type="common">Xingu scale-backed antbird</name>
    <dbReference type="NCBI Taxonomy" id="1566151"/>
    <lineage>
        <taxon>Eukaryota</taxon>
        <taxon>Metazoa</taxon>
        <taxon>Chordata</taxon>
        <taxon>Craniata</taxon>
        <taxon>Vertebrata</taxon>
        <taxon>Euteleostomi</taxon>
        <taxon>Archelosauria</taxon>
        <taxon>Archosauria</taxon>
        <taxon>Dinosauria</taxon>
        <taxon>Saurischia</taxon>
        <taxon>Theropoda</taxon>
        <taxon>Coelurosauria</taxon>
        <taxon>Aves</taxon>
        <taxon>Neognathae</taxon>
        <taxon>Neoaves</taxon>
        <taxon>Telluraves</taxon>
        <taxon>Australaves</taxon>
        <taxon>Passeriformes</taxon>
        <taxon>Thamnophilidae</taxon>
        <taxon>Willisornis</taxon>
    </lineage>
</organism>
<evidence type="ECO:0000313" key="2">
    <source>
        <dbReference type="Proteomes" id="UP001145742"/>
    </source>
</evidence>